<keyword evidence="3" id="KW-1185">Reference proteome</keyword>
<proteinExistence type="predicted"/>
<dbReference type="AlphaFoldDB" id="A0A919RLP9"/>
<evidence type="ECO:0000256" key="1">
    <source>
        <dbReference type="SAM" id="MobiDB-lite"/>
    </source>
</evidence>
<accession>A0A919RLP9</accession>
<comment type="caution">
    <text evidence="2">The sequence shown here is derived from an EMBL/GenBank/DDBJ whole genome shotgun (WGS) entry which is preliminary data.</text>
</comment>
<reference evidence="2" key="1">
    <citation type="submission" date="2021-01" db="EMBL/GenBank/DDBJ databases">
        <title>Whole genome shotgun sequence of Sinosporangium siamense NBRC 109515.</title>
        <authorList>
            <person name="Komaki H."/>
            <person name="Tamura T."/>
        </authorList>
    </citation>
    <scope>NUCLEOTIDE SEQUENCE</scope>
    <source>
        <strain evidence="2">NBRC 109515</strain>
    </source>
</reference>
<sequence length="74" mass="7646">MARTSGRLGHVMQTNDPADALLRDTIASALPTSLLLTAVGSVLSWTPPLGNPDLPLPTRPVPTSRSAPPAPPDP</sequence>
<evidence type="ECO:0000313" key="2">
    <source>
        <dbReference type="EMBL" id="GII94436.1"/>
    </source>
</evidence>
<protein>
    <submittedName>
        <fullName evidence="2">Uncharacterized protein</fullName>
    </submittedName>
</protein>
<organism evidence="2 3">
    <name type="scientific">Sinosporangium siamense</name>
    <dbReference type="NCBI Taxonomy" id="1367973"/>
    <lineage>
        <taxon>Bacteria</taxon>
        <taxon>Bacillati</taxon>
        <taxon>Actinomycetota</taxon>
        <taxon>Actinomycetes</taxon>
        <taxon>Streptosporangiales</taxon>
        <taxon>Streptosporangiaceae</taxon>
        <taxon>Sinosporangium</taxon>
    </lineage>
</organism>
<gene>
    <name evidence="2" type="ORF">Ssi02_46670</name>
</gene>
<evidence type="ECO:0000313" key="3">
    <source>
        <dbReference type="Proteomes" id="UP000606172"/>
    </source>
</evidence>
<name>A0A919RLP9_9ACTN</name>
<dbReference type="Proteomes" id="UP000606172">
    <property type="component" value="Unassembled WGS sequence"/>
</dbReference>
<feature type="region of interest" description="Disordered" evidence="1">
    <location>
        <begin position="46"/>
        <end position="74"/>
    </location>
</feature>
<dbReference type="EMBL" id="BOOW01000029">
    <property type="protein sequence ID" value="GII94436.1"/>
    <property type="molecule type" value="Genomic_DNA"/>
</dbReference>